<organism evidence="1 2">
    <name type="scientific">Candidatus Pseudobacter hemicellulosilyticus</name>
    <dbReference type="NCBI Taxonomy" id="3121375"/>
    <lineage>
        <taxon>Bacteria</taxon>
        <taxon>Pseudomonadati</taxon>
        <taxon>Bacteroidota</taxon>
        <taxon>Chitinophagia</taxon>
        <taxon>Chitinophagales</taxon>
        <taxon>Chitinophagaceae</taxon>
        <taxon>Pseudobacter</taxon>
    </lineage>
</organism>
<evidence type="ECO:0000313" key="1">
    <source>
        <dbReference type="EMBL" id="WEK36422.1"/>
    </source>
</evidence>
<proteinExistence type="predicted"/>
<dbReference type="AlphaFoldDB" id="A0AAJ5WVK8"/>
<evidence type="ECO:0000313" key="2">
    <source>
        <dbReference type="Proteomes" id="UP001220610"/>
    </source>
</evidence>
<dbReference type="Proteomes" id="UP001220610">
    <property type="component" value="Chromosome"/>
</dbReference>
<gene>
    <name evidence="1" type="ORF">P0Y53_02825</name>
</gene>
<sequence length="85" mass="9991">MTTTAIRNHLYSYIRIADDEKIKAIYTILKQDIQDESAWWEDKKFVAELEKTNKALETGSDKGKTVEQLDNAIEKLRQKKYGKRK</sequence>
<reference evidence="1" key="1">
    <citation type="submission" date="2023-03" db="EMBL/GenBank/DDBJ databases">
        <title>Andean soil-derived lignocellulolytic bacterial consortium as a source of novel taxa and putative plastic-active enzymes.</title>
        <authorList>
            <person name="Diaz-Garcia L."/>
            <person name="Chuvochina M."/>
            <person name="Feuerriegel G."/>
            <person name="Bunk B."/>
            <person name="Sproer C."/>
            <person name="Streit W.R."/>
            <person name="Rodriguez L.M."/>
            <person name="Overmann J."/>
            <person name="Jimenez D.J."/>
        </authorList>
    </citation>
    <scope>NUCLEOTIDE SEQUENCE</scope>
    <source>
        <strain evidence="1">MAG 7</strain>
    </source>
</reference>
<name>A0AAJ5WVK8_9BACT</name>
<accession>A0AAJ5WVK8</accession>
<dbReference type="EMBL" id="CP119311">
    <property type="protein sequence ID" value="WEK36422.1"/>
    <property type="molecule type" value="Genomic_DNA"/>
</dbReference>
<protein>
    <submittedName>
        <fullName evidence="1">Uncharacterized protein</fullName>
    </submittedName>
</protein>